<reference evidence="1" key="1">
    <citation type="submission" date="2020-05" db="EMBL/GenBank/DDBJ databases">
        <title>Large-scale comparative analyses of tick genomes elucidate their genetic diversity and vector capacities.</title>
        <authorList>
            <person name="Jia N."/>
            <person name="Wang J."/>
            <person name="Shi W."/>
            <person name="Du L."/>
            <person name="Sun Y."/>
            <person name="Zhan W."/>
            <person name="Jiang J."/>
            <person name="Wang Q."/>
            <person name="Zhang B."/>
            <person name="Ji P."/>
            <person name="Sakyi L.B."/>
            <person name="Cui X."/>
            <person name="Yuan T."/>
            <person name="Jiang B."/>
            <person name="Yang W."/>
            <person name="Lam T.T.-Y."/>
            <person name="Chang Q."/>
            <person name="Ding S."/>
            <person name="Wang X."/>
            <person name="Zhu J."/>
            <person name="Ruan X."/>
            <person name="Zhao L."/>
            <person name="Wei J."/>
            <person name="Que T."/>
            <person name="Du C."/>
            <person name="Cheng J."/>
            <person name="Dai P."/>
            <person name="Han X."/>
            <person name="Huang E."/>
            <person name="Gao Y."/>
            <person name="Liu J."/>
            <person name="Shao H."/>
            <person name="Ye R."/>
            <person name="Li L."/>
            <person name="Wei W."/>
            <person name="Wang X."/>
            <person name="Wang C."/>
            <person name="Yang T."/>
            <person name="Huo Q."/>
            <person name="Li W."/>
            <person name="Guo W."/>
            <person name="Chen H."/>
            <person name="Zhou L."/>
            <person name="Ni X."/>
            <person name="Tian J."/>
            <person name="Zhou Y."/>
            <person name="Sheng Y."/>
            <person name="Liu T."/>
            <person name="Pan Y."/>
            <person name="Xia L."/>
            <person name="Li J."/>
            <person name="Zhao F."/>
            <person name="Cao W."/>
        </authorList>
    </citation>
    <scope>NUCLEOTIDE SEQUENCE</scope>
    <source>
        <strain evidence="1">Hyas-2018</strain>
    </source>
</reference>
<name>A0ACB7S2Z0_HYAAI</name>
<keyword evidence="2" id="KW-1185">Reference proteome</keyword>
<gene>
    <name evidence="1" type="ORF">HPB50_016599</name>
</gene>
<evidence type="ECO:0000313" key="1">
    <source>
        <dbReference type="EMBL" id="KAH6928452.1"/>
    </source>
</evidence>
<organism evidence="1 2">
    <name type="scientific">Hyalomma asiaticum</name>
    <name type="common">Tick</name>
    <dbReference type="NCBI Taxonomy" id="266040"/>
    <lineage>
        <taxon>Eukaryota</taxon>
        <taxon>Metazoa</taxon>
        <taxon>Ecdysozoa</taxon>
        <taxon>Arthropoda</taxon>
        <taxon>Chelicerata</taxon>
        <taxon>Arachnida</taxon>
        <taxon>Acari</taxon>
        <taxon>Parasitiformes</taxon>
        <taxon>Ixodida</taxon>
        <taxon>Ixodoidea</taxon>
        <taxon>Ixodidae</taxon>
        <taxon>Hyalomminae</taxon>
        <taxon>Hyalomma</taxon>
    </lineage>
</organism>
<comment type="caution">
    <text evidence="1">The sequence shown here is derived from an EMBL/GenBank/DDBJ whole genome shotgun (WGS) entry which is preliminary data.</text>
</comment>
<sequence length="305" mass="33988">MFFRFQTSRSIHQFPIPEGKSGQQAAELLQKRLETLGAVREGIFTVDCETYYSSPNINPSHSVNIIHDTEHPATCFALLDTGMCLVADITFDMLMLKMAGIYSAKKSTKIESRGPRYEVADFLVKVGSVSMGPSFRGILVEVEYLPCVVPSSCWDLMREFLQGFMGSTVQGPPQYLQGRMNELYNPMDTVQQDTDPFRVTLRPRLPFRDETARATTAGEGNIFDAWAPWAEFLEHNPVTRVSIVHDAAVLAGPYVCSDRPSSAAGTFVASFHVHDVCFPSRSMRTIATARLYTAHPACSRDDIEL</sequence>
<proteinExistence type="predicted"/>
<protein>
    <submittedName>
        <fullName evidence="1">Uncharacterized protein</fullName>
    </submittedName>
</protein>
<evidence type="ECO:0000313" key="2">
    <source>
        <dbReference type="Proteomes" id="UP000821845"/>
    </source>
</evidence>
<dbReference type="EMBL" id="CM023486">
    <property type="protein sequence ID" value="KAH6928452.1"/>
    <property type="molecule type" value="Genomic_DNA"/>
</dbReference>
<dbReference type="Proteomes" id="UP000821845">
    <property type="component" value="Chromosome 6"/>
</dbReference>
<accession>A0ACB7S2Z0</accession>